<reference evidence="3" key="1">
    <citation type="submission" date="2025-08" db="UniProtKB">
        <authorList>
            <consortium name="RefSeq"/>
        </authorList>
    </citation>
    <scope>IDENTIFICATION</scope>
    <source>
        <tissue evidence="3">Whole larvae</tissue>
    </source>
</reference>
<gene>
    <name evidence="3" type="primary">LOC128201203</name>
</gene>
<proteinExistence type="predicted"/>
<organism evidence="2 3">
    <name type="scientific">Galleria mellonella</name>
    <name type="common">Greater wax moth</name>
    <dbReference type="NCBI Taxonomy" id="7137"/>
    <lineage>
        <taxon>Eukaryota</taxon>
        <taxon>Metazoa</taxon>
        <taxon>Ecdysozoa</taxon>
        <taxon>Arthropoda</taxon>
        <taxon>Hexapoda</taxon>
        <taxon>Insecta</taxon>
        <taxon>Pterygota</taxon>
        <taxon>Neoptera</taxon>
        <taxon>Endopterygota</taxon>
        <taxon>Lepidoptera</taxon>
        <taxon>Glossata</taxon>
        <taxon>Ditrysia</taxon>
        <taxon>Pyraloidea</taxon>
        <taxon>Pyralidae</taxon>
        <taxon>Galleriinae</taxon>
        <taxon>Galleria</taxon>
    </lineage>
</organism>
<dbReference type="RefSeq" id="XP_052753395.1">
    <property type="nucleotide sequence ID" value="XM_052897435.1"/>
</dbReference>
<dbReference type="PANTHER" id="PTHR11012:SF48">
    <property type="entry name" value="CHK KINASE-LIKE DOMAIN-CONTAINING PROTEIN-RELATED"/>
    <property type="match status" value="1"/>
</dbReference>
<dbReference type="Proteomes" id="UP001652740">
    <property type="component" value="Unplaced"/>
</dbReference>
<keyword evidence="2" id="KW-1185">Reference proteome</keyword>
<feature type="domain" description="CHK kinase-like" evidence="1">
    <location>
        <begin position="132"/>
        <end position="328"/>
    </location>
</feature>
<dbReference type="Pfam" id="PF02958">
    <property type="entry name" value="EcKL"/>
    <property type="match status" value="1"/>
</dbReference>
<dbReference type="InterPro" id="IPR011009">
    <property type="entry name" value="Kinase-like_dom_sf"/>
</dbReference>
<dbReference type="InterPro" id="IPR004119">
    <property type="entry name" value="EcKL"/>
</dbReference>
<dbReference type="SMART" id="SM00587">
    <property type="entry name" value="CHK"/>
    <property type="match status" value="1"/>
</dbReference>
<dbReference type="InterPro" id="IPR015897">
    <property type="entry name" value="CHK_kinase-like"/>
</dbReference>
<accession>A0ABM3MPV2</accession>
<dbReference type="GeneID" id="128201203"/>
<name>A0ABM3MPV2_GALME</name>
<dbReference type="Gene3D" id="3.90.1200.10">
    <property type="match status" value="1"/>
</dbReference>
<dbReference type="PANTHER" id="PTHR11012">
    <property type="entry name" value="PROTEIN KINASE-LIKE DOMAIN-CONTAINING"/>
    <property type="match status" value="1"/>
</dbReference>
<dbReference type="SUPFAM" id="SSF56112">
    <property type="entry name" value="Protein kinase-like (PK-like)"/>
    <property type="match status" value="1"/>
</dbReference>
<evidence type="ECO:0000313" key="3">
    <source>
        <dbReference type="RefSeq" id="XP_052753395.1"/>
    </source>
</evidence>
<sequence>MVGENVTVKNLLKLEDVLNEKQLHRVIEQSLTDQSNWKISHTEIRSATDGLAGFLGDHLRATLHVMVNGSTEKIQLFIKRVPCGNKPKAEFIEANNFFKREQMMFQLIEEMKAANDSNPWCAKALIYTKLLLVMQDLSEQGYSTRPTLETFDLPHVRIIASTIARYHADLANYQTKRSIDENHHWTFMEQYRDILQEPTFKDSPWIRCAAKLTSNFLKIFSNKYNNIPNIESKLTELYIEGCNSFKEYSNTLNVLNHKDLWANNIMFRYEKGVPCNALLIDFQCLRYGPPAFDLTLLLYCTTSRCFRKQYENEIFRHYYSVFSEQLEDYTKEKLEHLGYDEKEFLCWCEKSRMFGLVFAITVFPYVLMEPRTAQRNFDDPETYDKYLNDDRTEPVLAHCYENAEYMSRQLDVCEEFVERYVLNLN</sequence>
<evidence type="ECO:0000259" key="1">
    <source>
        <dbReference type="SMART" id="SM00587"/>
    </source>
</evidence>
<evidence type="ECO:0000313" key="2">
    <source>
        <dbReference type="Proteomes" id="UP001652740"/>
    </source>
</evidence>
<protein>
    <submittedName>
        <fullName evidence="3">Uncharacterized protein LOC128201203</fullName>
    </submittedName>
</protein>